<evidence type="ECO:0000256" key="4">
    <source>
        <dbReference type="ARBA" id="ARBA00023136"/>
    </source>
</evidence>
<name>A0AAE3U823_9BACT</name>
<evidence type="ECO:0000256" key="3">
    <source>
        <dbReference type="ARBA" id="ARBA00022989"/>
    </source>
</evidence>
<dbReference type="PANTHER" id="PTHR30386">
    <property type="entry name" value="MEMBRANE FUSION SUBUNIT OF EMRAB-TOLC MULTIDRUG EFFLUX PUMP"/>
    <property type="match status" value="1"/>
</dbReference>
<dbReference type="InterPro" id="IPR058634">
    <property type="entry name" value="AaeA-lik-b-barrel"/>
</dbReference>
<protein>
    <submittedName>
        <fullName evidence="8">HlyD family secretion protein</fullName>
    </submittedName>
</protein>
<dbReference type="GO" id="GO:0055085">
    <property type="term" value="P:transmembrane transport"/>
    <property type="evidence" value="ECO:0007669"/>
    <property type="project" value="InterPro"/>
</dbReference>
<dbReference type="RefSeq" id="WP_313977657.1">
    <property type="nucleotide sequence ID" value="NZ_JASJOR010000011.1"/>
</dbReference>
<dbReference type="Pfam" id="PF25917">
    <property type="entry name" value="BSH_RND"/>
    <property type="match status" value="1"/>
</dbReference>
<evidence type="ECO:0000313" key="10">
    <source>
        <dbReference type="Proteomes" id="UP001228581"/>
    </source>
</evidence>
<dbReference type="Gene3D" id="2.40.30.170">
    <property type="match status" value="1"/>
</dbReference>
<evidence type="ECO:0000256" key="5">
    <source>
        <dbReference type="SAM" id="Coils"/>
    </source>
</evidence>
<gene>
    <name evidence="8" type="ORF">QNI16_09610</name>
    <name evidence="9" type="ORF">QNI19_11510</name>
</gene>
<evidence type="ECO:0000313" key="8">
    <source>
        <dbReference type="EMBL" id="MDJ1480738.1"/>
    </source>
</evidence>
<feature type="domain" description="Multidrug resistance protein MdtA-like barrel-sandwich hybrid" evidence="6">
    <location>
        <begin position="48"/>
        <end position="244"/>
    </location>
</feature>
<feature type="coiled-coil region" evidence="5">
    <location>
        <begin position="154"/>
        <end position="181"/>
    </location>
</feature>
<dbReference type="EMBL" id="JASJOS010000004">
    <property type="protein sequence ID" value="MDJ1480738.1"/>
    <property type="molecule type" value="Genomic_DNA"/>
</dbReference>
<dbReference type="Pfam" id="PF25963">
    <property type="entry name" value="Beta-barrel_AAEA"/>
    <property type="match status" value="1"/>
</dbReference>
<dbReference type="InterPro" id="IPR050739">
    <property type="entry name" value="MFP"/>
</dbReference>
<dbReference type="GO" id="GO:0016020">
    <property type="term" value="C:membrane"/>
    <property type="evidence" value="ECO:0007669"/>
    <property type="project" value="UniProtKB-SubCell"/>
</dbReference>
<dbReference type="SUPFAM" id="SSF111369">
    <property type="entry name" value="HlyD-like secretion proteins"/>
    <property type="match status" value="2"/>
</dbReference>
<sequence>MSEKKSKNFALPIILGIVILSAGAYGFTKYTHSLHYVDTDDAQLDGDIVPVVAKVGGYVNSVLFEDNQKVSKDQLLVKIEDTDYLIKVRQADASLQSVMANVGVSKSTVVSTQAGIATAKSAIEAANIRLWKANQDYTRYKNLYDDKVVTAQQFDAIKAEKDAAEAQLASAKSQYDVASKQVGTSVSQVSAASSNIALRQADLDFAKLQLSYTSVSAPVSGTVAKKNIQPGQLVQAGQSLFVVVNDSSIYVTANFKETQLKKMKPGNPVTIVVDAYPDEPIAGEVASFSPATGAKFSLLPPDNATGNFVKVVQRVPVRIKLKADKAMREKLHPGMSVTAEVKID</sequence>
<keyword evidence="3" id="KW-1133">Transmembrane helix</keyword>
<dbReference type="Gene3D" id="2.40.50.100">
    <property type="match status" value="1"/>
</dbReference>
<organism evidence="8 11">
    <name type="scientific">Xanthocytophaga flava</name>
    <dbReference type="NCBI Taxonomy" id="3048013"/>
    <lineage>
        <taxon>Bacteria</taxon>
        <taxon>Pseudomonadati</taxon>
        <taxon>Bacteroidota</taxon>
        <taxon>Cytophagia</taxon>
        <taxon>Cytophagales</taxon>
        <taxon>Rhodocytophagaceae</taxon>
        <taxon>Xanthocytophaga</taxon>
    </lineage>
</organism>
<dbReference type="PANTHER" id="PTHR30386:SF26">
    <property type="entry name" value="TRANSPORT PROTEIN COMB"/>
    <property type="match status" value="1"/>
</dbReference>
<dbReference type="InterPro" id="IPR058625">
    <property type="entry name" value="MdtA-like_BSH"/>
</dbReference>
<proteinExistence type="predicted"/>
<dbReference type="Gene3D" id="1.10.287.470">
    <property type="entry name" value="Helix hairpin bin"/>
    <property type="match status" value="1"/>
</dbReference>
<evidence type="ECO:0000256" key="2">
    <source>
        <dbReference type="ARBA" id="ARBA00022692"/>
    </source>
</evidence>
<evidence type="ECO:0000313" key="9">
    <source>
        <dbReference type="EMBL" id="MDJ1493562.1"/>
    </source>
</evidence>
<keyword evidence="10" id="KW-1185">Reference proteome</keyword>
<keyword evidence="5" id="KW-0175">Coiled coil</keyword>
<evidence type="ECO:0000313" key="11">
    <source>
        <dbReference type="Proteomes" id="UP001241110"/>
    </source>
</evidence>
<dbReference type="AlphaFoldDB" id="A0AAE3U823"/>
<evidence type="ECO:0000259" key="7">
    <source>
        <dbReference type="Pfam" id="PF25963"/>
    </source>
</evidence>
<comment type="subcellular location">
    <subcellularLocation>
        <location evidence="1">Membrane</location>
        <topology evidence="1">Single-pass membrane protein</topology>
    </subcellularLocation>
</comment>
<evidence type="ECO:0000259" key="6">
    <source>
        <dbReference type="Pfam" id="PF25917"/>
    </source>
</evidence>
<dbReference type="Proteomes" id="UP001241110">
    <property type="component" value="Unassembled WGS sequence"/>
</dbReference>
<dbReference type="Proteomes" id="UP001228581">
    <property type="component" value="Unassembled WGS sequence"/>
</dbReference>
<dbReference type="EMBL" id="JASJOT010000006">
    <property type="protein sequence ID" value="MDJ1493562.1"/>
    <property type="molecule type" value="Genomic_DNA"/>
</dbReference>
<keyword evidence="4" id="KW-0472">Membrane</keyword>
<keyword evidence="2" id="KW-0812">Transmembrane</keyword>
<feature type="domain" description="p-hydroxybenzoic acid efflux pump subunit AaeA-like beta-barrel" evidence="7">
    <location>
        <begin position="248"/>
        <end position="341"/>
    </location>
</feature>
<reference evidence="8 10" key="1">
    <citation type="submission" date="2023-05" db="EMBL/GenBank/DDBJ databases">
        <authorList>
            <person name="Zhang X."/>
        </authorList>
    </citation>
    <scope>NUCLEOTIDE SEQUENCE</scope>
    <source>
        <strain evidence="9 10">DM2B3-1</strain>
        <strain evidence="8">YF14B1</strain>
    </source>
</reference>
<accession>A0AAE3U823</accession>
<comment type="caution">
    <text evidence="8">The sequence shown here is derived from an EMBL/GenBank/DDBJ whole genome shotgun (WGS) entry which is preliminary data.</text>
</comment>
<evidence type="ECO:0000256" key="1">
    <source>
        <dbReference type="ARBA" id="ARBA00004167"/>
    </source>
</evidence>